<reference evidence="4" key="1">
    <citation type="submission" date="2016-10" db="EMBL/GenBank/DDBJ databases">
        <authorList>
            <person name="Varghese N."/>
            <person name="Submissions S."/>
        </authorList>
    </citation>
    <scope>NUCLEOTIDE SEQUENCE [LARGE SCALE GENOMIC DNA]</scope>
    <source>
        <strain evidence="4">Nm69</strain>
    </source>
</reference>
<dbReference type="InterPro" id="IPR036249">
    <property type="entry name" value="Thioredoxin-like_sf"/>
</dbReference>
<dbReference type="AlphaFoldDB" id="A0A1I4A3E7"/>
<dbReference type="SUPFAM" id="SSF52833">
    <property type="entry name" value="Thioredoxin-like"/>
    <property type="match status" value="1"/>
</dbReference>
<feature type="signal peptide" evidence="2">
    <location>
        <begin position="1"/>
        <end position="27"/>
    </location>
</feature>
<gene>
    <name evidence="3" type="ORF">SAMN05216302_100815</name>
</gene>
<dbReference type="InterPro" id="IPR007332">
    <property type="entry name" value="DUF411"/>
</dbReference>
<dbReference type="RefSeq" id="WP_090698341.1">
    <property type="nucleotide sequence ID" value="NZ_FOSP01000008.1"/>
</dbReference>
<dbReference type="EMBL" id="FOSP01000008">
    <property type="protein sequence ID" value="SFK50874.1"/>
    <property type="molecule type" value="Genomic_DNA"/>
</dbReference>
<dbReference type="STRING" id="52441.SAMN05216302_100815"/>
<keyword evidence="2" id="KW-0732">Signal</keyword>
<feature type="chain" id="PRO_5011504559" evidence="2">
    <location>
        <begin position="28"/>
        <end position="185"/>
    </location>
</feature>
<dbReference type="Pfam" id="PF04214">
    <property type="entry name" value="DUF411"/>
    <property type="match status" value="1"/>
</dbReference>
<name>A0A1I4A3E7_9PROT</name>
<feature type="region of interest" description="Disordered" evidence="1">
    <location>
        <begin position="120"/>
        <end position="185"/>
    </location>
</feature>
<proteinExistence type="predicted"/>
<evidence type="ECO:0000256" key="1">
    <source>
        <dbReference type="SAM" id="MobiDB-lite"/>
    </source>
</evidence>
<evidence type="ECO:0000313" key="4">
    <source>
        <dbReference type="Proteomes" id="UP000199533"/>
    </source>
</evidence>
<accession>A0A1I4A3E7</accession>
<keyword evidence="4" id="KW-1185">Reference proteome</keyword>
<organism evidence="3 4">
    <name type="scientific">Nitrosomonas aestuarii</name>
    <dbReference type="NCBI Taxonomy" id="52441"/>
    <lineage>
        <taxon>Bacteria</taxon>
        <taxon>Pseudomonadati</taxon>
        <taxon>Pseudomonadota</taxon>
        <taxon>Betaproteobacteria</taxon>
        <taxon>Nitrosomonadales</taxon>
        <taxon>Nitrosomonadaceae</taxon>
        <taxon>Nitrosomonas</taxon>
    </lineage>
</organism>
<feature type="compositionally biased region" description="Basic and acidic residues" evidence="1">
    <location>
        <begin position="141"/>
        <end position="156"/>
    </location>
</feature>
<dbReference type="Proteomes" id="UP000199533">
    <property type="component" value="Unassembled WGS sequence"/>
</dbReference>
<evidence type="ECO:0000313" key="3">
    <source>
        <dbReference type="EMBL" id="SFK50874.1"/>
    </source>
</evidence>
<sequence length="185" mass="20082">MKILISILLTCSIITTGLLVIVPQAMATTTVEVYKSPTCGCCSKWVDHMRDHGFNVVTKDVGNKEIRKKVGMSETLGSCHTALVNGYVMEGHIPAPDIIRFLKEKPDALGLAVPDMPHGSPGMEGRRSDPYNVLKVNAPGDTRRDAEIYNRYDPYAKKSVTPAPASAPETKTDPAGVSSIMRLNN</sequence>
<evidence type="ECO:0000256" key="2">
    <source>
        <dbReference type="SAM" id="SignalP"/>
    </source>
</evidence>
<dbReference type="OrthoDB" id="14727at2"/>
<protein>
    <submittedName>
        <fullName evidence="3">Uncharacterized conserved protein</fullName>
    </submittedName>
</protein>